<dbReference type="GeneID" id="66552377"/>
<accession>A0A076NT38</accession>
<dbReference type="KEGG" id="fpq:IB65_04510"/>
<dbReference type="PROSITE" id="PS51831">
    <property type="entry name" value="HD"/>
    <property type="match status" value="1"/>
</dbReference>
<dbReference type="InterPro" id="IPR003607">
    <property type="entry name" value="HD/PDEase_dom"/>
</dbReference>
<dbReference type="InterPro" id="IPR045509">
    <property type="entry name" value="HD_assoc_2"/>
</dbReference>
<dbReference type="KEGG" id="fpw:IA04_04515"/>
<dbReference type="InterPro" id="IPR006674">
    <property type="entry name" value="HD_domain"/>
</dbReference>
<dbReference type="KEGG" id="fpk:IA06_04550"/>
<dbReference type="GO" id="GO:0008832">
    <property type="term" value="F:dGTPase activity"/>
    <property type="evidence" value="ECO:0007669"/>
    <property type="project" value="TreeGrafter"/>
</dbReference>
<protein>
    <submittedName>
        <fullName evidence="1">HD domain-containing protein</fullName>
    </submittedName>
</protein>
<proteinExistence type="predicted"/>
<evidence type="ECO:0000313" key="1">
    <source>
        <dbReference type="EMBL" id="QRE02934.1"/>
    </source>
</evidence>
<dbReference type="Proteomes" id="UP000596329">
    <property type="component" value="Chromosome"/>
</dbReference>
<dbReference type="PANTHER" id="PTHR11373:SF4">
    <property type="entry name" value="DEOXYNUCLEOSIDE TRIPHOSPHATE TRIPHOSPHOHYDROLASE SAMHD1"/>
    <property type="match status" value="1"/>
</dbReference>
<dbReference type="Pfam" id="PF19276">
    <property type="entry name" value="HD_assoc_2"/>
    <property type="match status" value="1"/>
</dbReference>
<dbReference type="AlphaFoldDB" id="A0A076NT38"/>
<evidence type="ECO:0000313" key="2">
    <source>
        <dbReference type="Proteomes" id="UP000596329"/>
    </source>
</evidence>
<dbReference type="EMBL" id="CP059075">
    <property type="protein sequence ID" value="QRE02934.1"/>
    <property type="molecule type" value="Genomic_DNA"/>
</dbReference>
<dbReference type="SUPFAM" id="SSF109604">
    <property type="entry name" value="HD-domain/PDEase-like"/>
    <property type="match status" value="1"/>
</dbReference>
<dbReference type="GO" id="GO:0006203">
    <property type="term" value="P:dGTP catabolic process"/>
    <property type="evidence" value="ECO:0007669"/>
    <property type="project" value="TreeGrafter"/>
</dbReference>
<dbReference type="CDD" id="cd00077">
    <property type="entry name" value="HDc"/>
    <property type="match status" value="1"/>
</dbReference>
<organism evidence="1 2">
    <name type="scientific">Flavobacterium psychrophilum</name>
    <dbReference type="NCBI Taxonomy" id="96345"/>
    <lineage>
        <taxon>Bacteria</taxon>
        <taxon>Pseudomonadati</taxon>
        <taxon>Bacteroidota</taxon>
        <taxon>Flavobacteriia</taxon>
        <taxon>Flavobacteriales</taxon>
        <taxon>Flavobacteriaceae</taxon>
        <taxon>Flavobacterium</taxon>
    </lineage>
</organism>
<dbReference type="PANTHER" id="PTHR11373">
    <property type="entry name" value="DEOXYNUCLEOSIDE TRIPHOSPHATE TRIPHOSPHOHYDROLASE"/>
    <property type="match status" value="1"/>
</dbReference>
<gene>
    <name evidence="1" type="ORF">H0H26_08415</name>
</gene>
<name>A0A076NT38_FLAPS</name>
<dbReference type="RefSeq" id="WP_034098209.1">
    <property type="nucleotide sequence ID" value="NZ_BJSV01000027.1"/>
</dbReference>
<dbReference type="Gene3D" id="1.10.3210.10">
    <property type="entry name" value="Hypothetical protein af1432"/>
    <property type="match status" value="1"/>
</dbReference>
<dbReference type="InterPro" id="IPR050135">
    <property type="entry name" value="dGTPase-like"/>
</dbReference>
<sequence length="411" mass="47736">MSNTNKLKIFNDPIYGFITIPNPLIYDLIQHPYFQRLRRISQMGLSSLVYPGANHTRFHHALGCLHIMQKAIQVLRFKNTIISAEEENALYIAILLHDIGHGPFSHAMEHSIVEAVHHEEISLLFMNKLNIEFDGQLNLAIQIFKGEYPRKFMLQLISSQLDMDRMDYLKRDSFYSGVEEGKINSDRLIQMMNVVDDVLVIEEKGIYSVEKFLMARRLMYWQVYLHKTSLVAELTLTNTLKRAKELYQKGIAITCSENLLFFIENKISLTDFNDQILNKFAQLDDTDIVGAIKHWQNHQDFTLSSLSKMIINRDLLKIKMNEENFSKEEIQELIEQFSKANNIAIQEAKYFVFKGKIRNQAYSKSAEPIRILKKDGSIEDVALLSDQLSLKALSKQVTKYFLCFPKQLNKN</sequence>
<dbReference type="Pfam" id="PF01966">
    <property type="entry name" value="HD"/>
    <property type="match status" value="1"/>
</dbReference>
<dbReference type="KEGG" id="fpv:IA03_04600"/>
<reference evidence="1 2" key="1">
    <citation type="submission" date="2020-07" db="EMBL/GenBank/DDBJ databases">
        <title>Genomic characterization of Flavobacterium psychrophilum strains.</title>
        <authorList>
            <person name="Castillo D."/>
            <person name="Jorgensen J."/>
            <person name="Middelboe M."/>
        </authorList>
    </citation>
    <scope>NUCLEOTIDE SEQUENCE [LARGE SCALE GENOMIC DNA]</scope>
    <source>
        <strain evidence="1 2">FPS-R7</strain>
    </source>
</reference>
<dbReference type="KEGG" id="fpc:FPSM_01379"/>
<dbReference type="SMART" id="SM00471">
    <property type="entry name" value="HDc"/>
    <property type="match status" value="1"/>
</dbReference>